<evidence type="ECO:0000256" key="1">
    <source>
        <dbReference type="ARBA" id="ARBA00004123"/>
    </source>
</evidence>
<comment type="similarity">
    <text evidence="8">Belongs to the AP2/ERF transcription factor family. ERF subfamily.</text>
</comment>
<dbReference type="AlphaFoldDB" id="A0A9D4UDQ3"/>
<feature type="compositionally biased region" description="Basic residues" evidence="9">
    <location>
        <begin position="134"/>
        <end position="145"/>
    </location>
</feature>
<reference evidence="11" key="1">
    <citation type="submission" date="2021-01" db="EMBL/GenBank/DDBJ databases">
        <title>Adiantum capillus-veneris genome.</title>
        <authorList>
            <person name="Fang Y."/>
            <person name="Liao Q."/>
        </authorList>
    </citation>
    <scope>NUCLEOTIDE SEQUENCE</scope>
    <source>
        <strain evidence="11">H3</strain>
        <tissue evidence="11">Leaf</tissue>
    </source>
</reference>
<dbReference type="CDD" id="cd00018">
    <property type="entry name" value="AP2"/>
    <property type="match status" value="1"/>
</dbReference>
<dbReference type="SUPFAM" id="SSF54171">
    <property type="entry name" value="DNA-binding domain"/>
    <property type="match status" value="1"/>
</dbReference>
<dbReference type="EMBL" id="JABFUD020000018">
    <property type="protein sequence ID" value="KAI5066094.1"/>
    <property type="molecule type" value="Genomic_DNA"/>
</dbReference>
<dbReference type="PROSITE" id="PS51032">
    <property type="entry name" value="AP2_ERF"/>
    <property type="match status" value="1"/>
</dbReference>
<evidence type="ECO:0000256" key="2">
    <source>
        <dbReference type="ARBA" id="ARBA00023015"/>
    </source>
</evidence>
<evidence type="ECO:0000256" key="4">
    <source>
        <dbReference type="ARBA" id="ARBA00023125"/>
    </source>
</evidence>
<comment type="caution">
    <text evidence="11">The sequence shown here is derived from an EMBL/GenBank/DDBJ whole genome shotgun (WGS) entry which is preliminary data.</text>
</comment>
<feature type="compositionally biased region" description="Basic residues" evidence="9">
    <location>
        <begin position="175"/>
        <end position="192"/>
    </location>
</feature>
<evidence type="ECO:0000259" key="10">
    <source>
        <dbReference type="PROSITE" id="PS51032"/>
    </source>
</evidence>
<dbReference type="GO" id="GO:0003677">
    <property type="term" value="F:DNA binding"/>
    <property type="evidence" value="ECO:0007669"/>
    <property type="project" value="UniProtKB-KW"/>
</dbReference>
<organism evidence="11 12">
    <name type="scientific">Adiantum capillus-veneris</name>
    <name type="common">Maidenhair fern</name>
    <dbReference type="NCBI Taxonomy" id="13818"/>
    <lineage>
        <taxon>Eukaryota</taxon>
        <taxon>Viridiplantae</taxon>
        <taxon>Streptophyta</taxon>
        <taxon>Embryophyta</taxon>
        <taxon>Tracheophyta</taxon>
        <taxon>Polypodiopsida</taxon>
        <taxon>Polypodiidae</taxon>
        <taxon>Polypodiales</taxon>
        <taxon>Pteridineae</taxon>
        <taxon>Pteridaceae</taxon>
        <taxon>Vittarioideae</taxon>
        <taxon>Adiantum</taxon>
    </lineage>
</organism>
<evidence type="ECO:0000256" key="3">
    <source>
        <dbReference type="ARBA" id="ARBA00023016"/>
    </source>
</evidence>
<comment type="subcellular location">
    <subcellularLocation>
        <location evidence="1">Nucleus</location>
    </subcellularLocation>
</comment>
<dbReference type="OrthoDB" id="550883at2759"/>
<protein>
    <recommendedName>
        <fullName evidence="10">AP2/ERF domain-containing protein</fullName>
    </recommendedName>
</protein>
<evidence type="ECO:0000256" key="8">
    <source>
        <dbReference type="ARBA" id="ARBA00024343"/>
    </source>
</evidence>
<dbReference type="SMART" id="SM00380">
    <property type="entry name" value="AP2"/>
    <property type="match status" value="1"/>
</dbReference>
<dbReference type="PANTHER" id="PTHR31241:SF62">
    <property type="entry name" value="DEHYDRATION-RESPONSIVE ELEMENT-BINDING PROTEIN 2D"/>
    <property type="match status" value="1"/>
</dbReference>
<feature type="compositionally biased region" description="Low complexity" evidence="9">
    <location>
        <begin position="278"/>
        <end position="300"/>
    </location>
</feature>
<dbReference type="GO" id="GO:0005634">
    <property type="term" value="C:nucleus"/>
    <property type="evidence" value="ECO:0007669"/>
    <property type="project" value="UniProtKB-SubCell"/>
</dbReference>
<name>A0A9D4UDQ3_ADICA</name>
<dbReference type="GO" id="GO:0003700">
    <property type="term" value="F:DNA-binding transcription factor activity"/>
    <property type="evidence" value="ECO:0007669"/>
    <property type="project" value="InterPro"/>
</dbReference>
<dbReference type="PANTHER" id="PTHR31241">
    <property type="entry name" value="DEHYDRATION-RESPONSIVE ELEMENT-BINDING PROTEIN 2C"/>
    <property type="match status" value="1"/>
</dbReference>
<dbReference type="Proteomes" id="UP000886520">
    <property type="component" value="Chromosome 18"/>
</dbReference>
<evidence type="ECO:0000313" key="12">
    <source>
        <dbReference type="Proteomes" id="UP000886520"/>
    </source>
</evidence>
<keyword evidence="2" id="KW-0805">Transcription regulation</keyword>
<keyword evidence="4" id="KW-0238">DNA-binding</keyword>
<dbReference type="InterPro" id="IPR016177">
    <property type="entry name" value="DNA-bd_dom_sf"/>
</dbReference>
<keyword evidence="12" id="KW-1185">Reference proteome</keyword>
<feature type="domain" description="AP2/ERF" evidence="10">
    <location>
        <begin position="204"/>
        <end position="261"/>
    </location>
</feature>
<dbReference type="InterPro" id="IPR001471">
    <property type="entry name" value="AP2/ERF_dom"/>
</dbReference>
<evidence type="ECO:0000256" key="6">
    <source>
        <dbReference type="ARBA" id="ARBA00023163"/>
    </source>
</evidence>
<evidence type="ECO:0000313" key="11">
    <source>
        <dbReference type="EMBL" id="KAI5066094.1"/>
    </source>
</evidence>
<dbReference type="Pfam" id="PF00847">
    <property type="entry name" value="AP2"/>
    <property type="match status" value="1"/>
</dbReference>
<accession>A0A9D4UDQ3</accession>
<feature type="region of interest" description="Disordered" evidence="9">
    <location>
        <begin position="165"/>
        <end position="196"/>
    </location>
</feature>
<keyword evidence="3" id="KW-0346">Stress response</keyword>
<evidence type="ECO:0000256" key="5">
    <source>
        <dbReference type="ARBA" id="ARBA00023159"/>
    </source>
</evidence>
<dbReference type="FunFam" id="3.30.730.10:FF:000001">
    <property type="entry name" value="Ethylene-responsive transcription factor 2"/>
    <property type="match status" value="1"/>
</dbReference>
<evidence type="ECO:0000256" key="7">
    <source>
        <dbReference type="ARBA" id="ARBA00023242"/>
    </source>
</evidence>
<feature type="region of interest" description="Disordered" evidence="9">
    <location>
        <begin position="277"/>
        <end position="308"/>
    </location>
</feature>
<keyword evidence="7" id="KW-0539">Nucleus</keyword>
<keyword evidence="5" id="KW-0010">Activator</keyword>
<dbReference type="Gene3D" id="3.30.730.10">
    <property type="entry name" value="AP2/ERF domain"/>
    <property type="match status" value="1"/>
</dbReference>
<dbReference type="PRINTS" id="PR00367">
    <property type="entry name" value="ETHRSPELEMNT"/>
</dbReference>
<dbReference type="InterPro" id="IPR036955">
    <property type="entry name" value="AP2/ERF_dom_sf"/>
</dbReference>
<sequence>MARVQATGGAWRVGWGRGPLIRFSLALKFDIFPRHGCAGATPHSQDHALKSRGDQSHTENSVCAICFSNVEGGVRAELPGTACSCGNASVCPAATLGSDFTDGHADACNATESPHATGYAMEGSQAGGSSTSLVRRRKRASKARPHGCNSVAEILSWWAEKNRNSDEGQLGARDTKKKVRRAPGKGSKKGCMRGKGGPDNAHCDFRGVRQRVWGKWVAEIREPNRGERLWLGTFATAREAALAYDQAARILYGSCARLNLPDVTDCRILSLPDSCYGTSRPPSSEEPTSSSLLSDVSSFSKGEAGPSCFDDKEQEAVGVMEDKEALRDGFGLHLPPPSMVVNPSTAPTMVTPSALNLYNSGSLCRLHNIDYSLEQFAPLKPQHYDSGQHRRVIKNGHGSHELHEQQGLLAPNFDFRLPSSSETVEQLGMAGVELEADYVGGEDILSLLDFEMQNCRAQHALMSCHQPGCDGSASVEGCISSNGTLLQASKAEADNQEGAMDIVSQRLSAPSICATGAEYIPSLHQEEKQTDMAFWFTD</sequence>
<gene>
    <name evidence="11" type="ORF">GOP47_0018718</name>
</gene>
<keyword evidence="6" id="KW-0804">Transcription</keyword>
<proteinExistence type="inferred from homology"/>
<evidence type="ECO:0000256" key="9">
    <source>
        <dbReference type="SAM" id="MobiDB-lite"/>
    </source>
</evidence>
<feature type="region of interest" description="Disordered" evidence="9">
    <location>
        <begin position="118"/>
        <end position="145"/>
    </location>
</feature>